<evidence type="ECO:0000313" key="18">
    <source>
        <dbReference type="Proteomes" id="UP000183210"/>
    </source>
</evidence>
<dbReference type="EMBL" id="FOEV01000003">
    <property type="protein sequence ID" value="SEP95284.1"/>
    <property type="molecule type" value="Genomic_DNA"/>
</dbReference>
<dbReference type="AlphaFoldDB" id="A0A9X8MA33"/>
<dbReference type="SUPFAM" id="SSF51621">
    <property type="entry name" value="Phosphoenolpyruvate/pyruvate domain"/>
    <property type="match status" value="1"/>
</dbReference>
<dbReference type="PANTHER" id="PTHR46244:SF6">
    <property type="entry name" value="PHOSPHOENOLPYRUVATE-PROTEIN PHOSPHOTRANSFERASE"/>
    <property type="match status" value="1"/>
</dbReference>
<evidence type="ECO:0000256" key="3">
    <source>
        <dbReference type="ARBA" id="ARBA00004496"/>
    </source>
</evidence>
<keyword evidence="8" id="KW-0597">Phosphoprotein</keyword>
<keyword evidence="6" id="KW-0813">Transport</keyword>
<dbReference type="PROSITE" id="PS51350">
    <property type="entry name" value="PTS_HPR_DOM"/>
    <property type="match status" value="1"/>
</dbReference>
<keyword evidence="10" id="KW-0808">Transferase</keyword>
<keyword evidence="13" id="KW-0418">Kinase</keyword>
<evidence type="ECO:0000256" key="5">
    <source>
        <dbReference type="ARBA" id="ARBA00012232"/>
    </source>
</evidence>
<dbReference type="GO" id="GO:0005737">
    <property type="term" value="C:cytoplasm"/>
    <property type="evidence" value="ECO:0007669"/>
    <property type="project" value="UniProtKB-SubCell"/>
</dbReference>
<proteinExistence type="inferred from homology"/>
<evidence type="ECO:0000256" key="11">
    <source>
        <dbReference type="ARBA" id="ARBA00022683"/>
    </source>
</evidence>
<dbReference type="SUPFAM" id="SSF55804">
    <property type="entry name" value="Phoshotransferase/anion transport protein"/>
    <property type="match status" value="2"/>
</dbReference>
<dbReference type="InterPro" id="IPR050499">
    <property type="entry name" value="PEP-utilizing_PTS_enzyme"/>
</dbReference>
<dbReference type="Pfam" id="PF02896">
    <property type="entry name" value="PEP-utilizers_C"/>
    <property type="match status" value="1"/>
</dbReference>
<dbReference type="PRINTS" id="PR01736">
    <property type="entry name" value="PHPHTRNFRASE"/>
</dbReference>
<dbReference type="InterPro" id="IPR000032">
    <property type="entry name" value="HPr-like"/>
</dbReference>
<dbReference type="InterPro" id="IPR036637">
    <property type="entry name" value="Phosphohistidine_dom_sf"/>
</dbReference>
<sequence length="960" mass="101991">MFELDAQHIRMGQQAADKDSALALLGEALVADGLVAPGYIDGLRAREAQGSTYLGQGIAIPHGTPQTRDHVFTTGVRIMQFPDGVSWGEGQTAYLAIAIAAKSDEHLRILQLLTRALGEKSLDEAIRRAESAEAIVQLLHGAPQELELDDQLVRLHVEADDLEDLAWEGARLLKKTQCVEAGFAGALQTGVPLPLGEGLWWLHSDHAVSRPGLAFVTPAAPVALEGQPVKGLFCLASLGEAHRDLLERLCDLLIAGRAQELSQATSSRAVLEALGGEVAPDWPSASVVLANAHGLHARPAKGLARVAKASTGEVRVRVDGGTAVSAKSLSRLLALGARRGQVLEFLAEPGTDAEALLGDLVAAVEAGLGEEVEPISANTQPTHAAVPVETNILARAEDTAPLASGDTFKAIAAAPGLAVGPAYVVAQQHFDFPAEGEGAAAETERLEAALAAVRTEIDALISRSEAGAIRDIFLTHLEMLDDPDLREGVQARLKRNASAAAAWNAQIEEAAAQQESLKDALLAERAADLRDVGRRVLGHLCGVGSASEPSEPYVLVMDEVGPGDVARLDRDRVAGILTARGGASSHSAIVSRALGIPAIVGAGPRVLNLVPQTILLLDGDHGLVEIGPDAARIEQVRIEREVREHRRQEAEAKRFEPAVTRDGHRIEVAANLGNTADAPAVVEQGAEAVGLLRTELVFMSHDSAPDEQAQEKDYRRVLDALDGRPLVVRTLDVGGDKPLPYMPIPAEENPFLGIRGIRLTLRCPEVLETQLRALLRAAEGRPLRIMFPMVGRVEEWRQARDILNRLRQEIPAVNLQVGIMIEVPSAALLAPVLAQEVDFFSVGTNDLTQYALAIDRGHPLLSGEADGLHPSVLRLIDMTVQAAHAYGKWVGVCGELAADPLAVPLLMGLGVDELSVSARSIPLVKARVRELNFVAAQACAQRALALATADEVRASVEAMQ</sequence>
<dbReference type="InterPro" id="IPR000121">
    <property type="entry name" value="PEP_util_C"/>
</dbReference>
<keyword evidence="9" id="KW-0762">Sugar transport</keyword>
<keyword evidence="7" id="KW-0963">Cytoplasm</keyword>
<dbReference type="GeneID" id="300266274"/>
<feature type="domain" description="PTS EIIA type-2" evidence="15">
    <location>
        <begin position="2"/>
        <end position="142"/>
    </location>
</feature>
<dbReference type="Pfam" id="PF05524">
    <property type="entry name" value="PEP-utilisers_N"/>
    <property type="match status" value="1"/>
</dbReference>
<dbReference type="NCBIfam" id="TIGR01417">
    <property type="entry name" value="PTS_I_fam"/>
    <property type="match status" value="1"/>
</dbReference>
<evidence type="ECO:0000256" key="6">
    <source>
        <dbReference type="ARBA" id="ARBA00022448"/>
    </source>
</evidence>
<dbReference type="PROSITE" id="PS51094">
    <property type="entry name" value="PTS_EIIA_TYPE_2"/>
    <property type="match status" value="1"/>
</dbReference>
<dbReference type="PANTHER" id="PTHR46244">
    <property type="entry name" value="PHOSPHOENOLPYRUVATE-PROTEIN PHOSPHOTRANSFERASE"/>
    <property type="match status" value="1"/>
</dbReference>
<keyword evidence="14" id="KW-0460">Magnesium</keyword>
<dbReference type="CDD" id="cd00211">
    <property type="entry name" value="PTS_IIA_fru"/>
    <property type="match status" value="1"/>
</dbReference>
<dbReference type="GO" id="GO:0046872">
    <property type="term" value="F:metal ion binding"/>
    <property type="evidence" value="ECO:0007669"/>
    <property type="project" value="UniProtKB-KW"/>
</dbReference>
<dbReference type="GO" id="GO:0016301">
    <property type="term" value="F:kinase activity"/>
    <property type="evidence" value="ECO:0007669"/>
    <property type="project" value="UniProtKB-KW"/>
</dbReference>
<reference evidence="17 18" key="1">
    <citation type="submission" date="2016-10" db="EMBL/GenBank/DDBJ databases">
        <authorList>
            <person name="Varghese N."/>
            <person name="Submissions S."/>
        </authorList>
    </citation>
    <scope>NUCLEOTIDE SEQUENCE [LARGE SCALE GENOMIC DNA]</scope>
    <source>
        <strain evidence="17 18">LMG 21974</strain>
    </source>
</reference>
<dbReference type="GO" id="GO:0008965">
    <property type="term" value="F:phosphoenolpyruvate-protein phosphotransferase activity"/>
    <property type="evidence" value="ECO:0007669"/>
    <property type="project" value="UniProtKB-EC"/>
</dbReference>
<dbReference type="Pfam" id="PF00391">
    <property type="entry name" value="PEP-utilizers"/>
    <property type="match status" value="1"/>
</dbReference>
<name>A0A9X8MA33_9PSED</name>
<evidence type="ECO:0000256" key="9">
    <source>
        <dbReference type="ARBA" id="ARBA00022597"/>
    </source>
</evidence>
<evidence type="ECO:0000256" key="8">
    <source>
        <dbReference type="ARBA" id="ARBA00022553"/>
    </source>
</evidence>
<evidence type="ECO:0000256" key="12">
    <source>
        <dbReference type="ARBA" id="ARBA00022723"/>
    </source>
</evidence>
<evidence type="ECO:0000256" key="13">
    <source>
        <dbReference type="ARBA" id="ARBA00022777"/>
    </source>
</evidence>
<accession>A0A9X8MA33</accession>
<dbReference type="PROSITE" id="PS00742">
    <property type="entry name" value="PEP_ENZYMES_2"/>
    <property type="match status" value="1"/>
</dbReference>
<dbReference type="Pfam" id="PF00381">
    <property type="entry name" value="PTS-HPr"/>
    <property type="match status" value="1"/>
</dbReference>
<protein>
    <recommendedName>
        <fullName evidence="5">phosphoenolpyruvate--protein phosphotransferase</fullName>
        <ecNumber evidence="5">2.7.3.9</ecNumber>
    </recommendedName>
</protein>
<dbReference type="RefSeq" id="WP_074822788.1">
    <property type="nucleotide sequence ID" value="NZ_FOEV01000003.1"/>
</dbReference>
<dbReference type="GO" id="GO:0009401">
    <property type="term" value="P:phosphoenolpyruvate-dependent sugar phosphotransferase system"/>
    <property type="evidence" value="ECO:0007669"/>
    <property type="project" value="UniProtKB-KW"/>
</dbReference>
<evidence type="ECO:0000259" key="15">
    <source>
        <dbReference type="PROSITE" id="PS51094"/>
    </source>
</evidence>
<evidence type="ECO:0000256" key="2">
    <source>
        <dbReference type="ARBA" id="ARBA00001946"/>
    </source>
</evidence>
<dbReference type="Proteomes" id="UP000183210">
    <property type="component" value="Unassembled WGS sequence"/>
</dbReference>
<dbReference type="InterPro" id="IPR002178">
    <property type="entry name" value="PTS_EIIA_type-2_dom"/>
</dbReference>
<dbReference type="InterPro" id="IPR040442">
    <property type="entry name" value="Pyrv_kinase-like_dom_sf"/>
</dbReference>
<evidence type="ECO:0000313" key="17">
    <source>
        <dbReference type="EMBL" id="SEP95284.1"/>
    </source>
</evidence>
<comment type="subcellular location">
    <subcellularLocation>
        <location evidence="3">Cytoplasm</location>
    </subcellularLocation>
</comment>
<organism evidence="17 18">
    <name type="scientific">Pseudomonas lutea</name>
    <dbReference type="NCBI Taxonomy" id="243924"/>
    <lineage>
        <taxon>Bacteria</taxon>
        <taxon>Pseudomonadati</taxon>
        <taxon>Pseudomonadota</taxon>
        <taxon>Gammaproteobacteria</taxon>
        <taxon>Pseudomonadales</taxon>
        <taxon>Pseudomonadaceae</taxon>
        <taxon>Pseudomonas</taxon>
    </lineage>
</organism>
<dbReference type="EC" id="2.7.3.9" evidence="5"/>
<dbReference type="InterPro" id="IPR018274">
    <property type="entry name" value="PEP_util_AS"/>
</dbReference>
<dbReference type="SUPFAM" id="SSF52009">
    <property type="entry name" value="Phosphohistidine domain"/>
    <property type="match status" value="1"/>
</dbReference>
<dbReference type="Gene3D" id="3.20.20.60">
    <property type="entry name" value="Phosphoenolpyruvate-binding domains"/>
    <property type="match status" value="1"/>
</dbReference>
<dbReference type="Gene3D" id="3.40.930.10">
    <property type="entry name" value="Mannitol-specific EII, Chain A"/>
    <property type="match status" value="2"/>
</dbReference>
<dbReference type="InterPro" id="IPR035895">
    <property type="entry name" value="HPr-like_sf"/>
</dbReference>
<evidence type="ECO:0000256" key="10">
    <source>
        <dbReference type="ARBA" id="ARBA00022679"/>
    </source>
</evidence>
<dbReference type="InterPro" id="IPR006318">
    <property type="entry name" value="PTS_EI-like"/>
</dbReference>
<dbReference type="InterPro" id="IPR008279">
    <property type="entry name" value="PEP-util_enz_mobile_dom"/>
</dbReference>
<evidence type="ECO:0000256" key="14">
    <source>
        <dbReference type="ARBA" id="ARBA00022842"/>
    </source>
</evidence>
<dbReference type="PRINTS" id="PR00107">
    <property type="entry name" value="PHOSPHOCPHPR"/>
</dbReference>
<dbReference type="InterPro" id="IPR008731">
    <property type="entry name" value="PTS_EIN"/>
</dbReference>
<dbReference type="SUPFAM" id="SSF55594">
    <property type="entry name" value="HPr-like"/>
    <property type="match status" value="1"/>
</dbReference>
<comment type="similarity">
    <text evidence="4">Belongs to the PEP-utilizing enzyme family.</text>
</comment>
<evidence type="ECO:0000259" key="16">
    <source>
        <dbReference type="PROSITE" id="PS51350"/>
    </source>
</evidence>
<dbReference type="SUPFAM" id="SSF47831">
    <property type="entry name" value="Enzyme I of the PEP:sugar phosphotransferase system HPr-binding (sub)domain"/>
    <property type="match status" value="1"/>
</dbReference>
<dbReference type="NCBIfam" id="NF008319">
    <property type="entry name" value="PRK11109.1"/>
    <property type="match status" value="1"/>
</dbReference>
<gene>
    <name evidence="17" type="ORF">SAMN05216409_10356</name>
</gene>
<dbReference type="InterPro" id="IPR023151">
    <property type="entry name" value="PEP_util_CS"/>
</dbReference>
<dbReference type="Pfam" id="PF00359">
    <property type="entry name" value="PTS_EIIA_2"/>
    <property type="match status" value="1"/>
</dbReference>
<dbReference type="PROSITE" id="PS00370">
    <property type="entry name" value="PEP_ENZYMES_PHOS_SITE"/>
    <property type="match status" value="1"/>
</dbReference>
<comment type="cofactor">
    <cofactor evidence="2">
        <name>Mg(2+)</name>
        <dbReference type="ChEBI" id="CHEBI:18420"/>
    </cofactor>
</comment>
<dbReference type="CDD" id="cd00367">
    <property type="entry name" value="PTS-HPr_like"/>
    <property type="match status" value="1"/>
</dbReference>
<dbReference type="Gene3D" id="3.50.30.10">
    <property type="entry name" value="Phosphohistidine domain"/>
    <property type="match status" value="1"/>
</dbReference>
<keyword evidence="12" id="KW-0479">Metal-binding</keyword>
<dbReference type="InterPro" id="IPR015813">
    <property type="entry name" value="Pyrv/PenolPyrv_kinase-like_dom"/>
</dbReference>
<dbReference type="InterPro" id="IPR036618">
    <property type="entry name" value="PtsI_HPr-bd_sf"/>
</dbReference>
<dbReference type="InterPro" id="IPR016152">
    <property type="entry name" value="PTrfase/Anion_transptr"/>
</dbReference>
<dbReference type="PROSITE" id="PS00372">
    <property type="entry name" value="PTS_EIIA_TYPE_2_HIS"/>
    <property type="match status" value="1"/>
</dbReference>
<dbReference type="Gene3D" id="1.10.274.10">
    <property type="entry name" value="PtsI, HPr-binding domain"/>
    <property type="match status" value="1"/>
</dbReference>
<comment type="caution">
    <text evidence="17">The sequence shown here is derived from an EMBL/GenBank/DDBJ whole genome shotgun (WGS) entry which is preliminary data.</text>
</comment>
<evidence type="ECO:0000256" key="7">
    <source>
        <dbReference type="ARBA" id="ARBA00022490"/>
    </source>
</evidence>
<feature type="domain" description="HPr" evidence="16">
    <location>
        <begin position="282"/>
        <end position="371"/>
    </location>
</feature>
<comment type="catalytic activity">
    <reaction evidence="1">
        <text>L-histidyl-[protein] + phosphoenolpyruvate = N(pros)-phospho-L-histidyl-[protein] + pyruvate</text>
        <dbReference type="Rhea" id="RHEA:23880"/>
        <dbReference type="Rhea" id="RHEA-COMP:9745"/>
        <dbReference type="Rhea" id="RHEA-COMP:9746"/>
        <dbReference type="ChEBI" id="CHEBI:15361"/>
        <dbReference type="ChEBI" id="CHEBI:29979"/>
        <dbReference type="ChEBI" id="CHEBI:58702"/>
        <dbReference type="ChEBI" id="CHEBI:64837"/>
        <dbReference type="EC" id="2.7.3.9"/>
    </reaction>
</comment>
<dbReference type="Gene3D" id="3.30.1340.10">
    <property type="entry name" value="HPr-like"/>
    <property type="match status" value="1"/>
</dbReference>
<evidence type="ECO:0000256" key="1">
    <source>
        <dbReference type="ARBA" id="ARBA00000683"/>
    </source>
</evidence>
<evidence type="ECO:0000256" key="4">
    <source>
        <dbReference type="ARBA" id="ARBA00007837"/>
    </source>
</evidence>
<keyword evidence="11" id="KW-0598">Phosphotransferase system</keyword>